<comment type="caution">
    <text evidence="2">The sequence shown here is derived from an EMBL/GenBank/DDBJ whole genome shotgun (WGS) entry which is preliminary data.</text>
</comment>
<feature type="compositionally biased region" description="Basic and acidic residues" evidence="1">
    <location>
        <begin position="193"/>
        <end position="211"/>
    </location>
</feature>
<organism evidence="2 3">
    <name type="scientific">Myodes glareolus</name>
    <name type="common">Bank vole</name>
    <name type="synonym">Clethrionomys glareolus</name>
    <dbReference type="NCBI Taxonomy" id="447135"/>
    <lineage>
        <taxon>Eukaryota</taxon>
        <taxon>Metazoa</taxon>
        <taxon>Chordata</taxon>
        <taxon>Craniata</taxon>
        <taxon>Vertebrata</taxon>
        <taxon>Euteleostomi</taxon>
        <taxon>Mammalia</taxon>
        <taxon>Eutheria</taxon>
        <taxon>Euarchontoglires</taxon>
        <taxon>Glires</taxon>
        <taxon>Rodentia</taxon>
        <taxon>Myomorpha</taxon>
        <taxon>Muroidea</taxon>
        <taxon>Cricetidae</taxon>
        <taxon>Arvicolinae</taxon>
        <taxon>Myodes</taxon>
    </lineage>
</organism>
<evidence type="ECO:0000256" key="1">
    <source>
        <dbReference type="SAM" id="MobiDB-lite"/>
    </source>
</evidence>
<dbReference type="Proteomes" id="UP001488838">
    <property type="component" value="Unassembled WGS sequence"/>
</dbReference>
<dbReference type="AlphaFoldDB" id="A0AAW0JNT1"/>
<feature type="compositionally biased region" description="Low complexity" evidence="1">
    <location>
        <begin position="227"/>
        <end position="239"/>
    </location>
</feature>
<evidence type="ECO:0000313" key="3">
    <source>
        <dbReference type="Proteomes" id="UP001488838"/>
    </source>
</evidence>
<reference evidence="2 3" key="1">
    <citation type="journal article" date="2023" name="bioRxiv">
        <title>Conserved and derived expression patterns and positive selection on dental genes reveal complex evolutionary context of ever-growing rodent molars.</title>
        <authorList>
            <person name="Calamari Z.T."/>
            <person name="Song A."/>
            <person name="Cohen E."/>
            <person name="Akter M."/>
            <person name="Roy R.D."/>
            <person name="Hallikas O."/>
            <person name="Christensen M.M."/>
            <person name="Li P."/>
            <person name="Marangoni P."/>
            <person name="Jernvall J."/>
            <person name="Klein O.D."/>
        </authorList>
    </citation>
    <scope>NUCLEOTIDE SEQUENCE [LARGE SCALE GENOMIC DNA]</scope>
    <source>
        <strain evidence="2">V071</strain>
    </source>
</reference>
<keyword evidence="3" id="KW-1185">Reference proteome</keyword>
<proteinExistence type="predicted"/>
<accession>A0AAW0JNT1</accession>
<protein>
    <submittedName>
        <fullName evidence="2">Uncharacterized protein</fullName>
    </submittedName>
</protein>
<feature type="compositionally biased region" description="Low complexity" evidence="1">
    <location>
        <begin position="163"/>
        <end position="184"/>
    </location>
</feature>
<dbReference type="EMBL" id="JBBHLL010000027">
    <property type="protein sequence ID" value="KAK7828203.1"/>
    <property type="molecule type" value="Genomic_DNA"/>
</dbReference>
<name>A0AAW0JNT1_MYOGA</name>
<feature type="compositionally biased region" description="Pro residues" evidence="1">
    <location>
        <begin position="8"/>
        <end position="23"/>
    </location>
</feature>
<evidence type="ECO:0000313" key="2">
    <source>
        <dbReference type="EMBL" id="KAK7828203.1"/>
    </source>
</evidence>
<gene>
    <name evidence="2" type="ORF">U0070_025319</name>
</gene>
<feature type="region of interest" description="Disordered" evidence="1">
    <location>
        <begin position="1"/>
        <end position="250"/>
    </location>
</feature>
<sequence length="315" mass="33968">MQLHREPQPQPGAPVGPPDPSPIRPTRDPERQPNSIICPQLARPAQVTTSPNRKSQSKAHAHSPVPAGTRAARASRPVCAASRPRAAGGESTHTLAPRQQLGAARACSAPDGHRTRGRRPRASPSPPARERAGRNFTASSRPDAQRPLPRTRAHGRHAADTQPARGRPSSPARARSAARARPPQVCSPPPRPARREDRARGGAEGRQEWRKCGKKQQPLHPRAEKWPGAAAGCGAANGPRRPREPLGAEADPSVGMELEEPLQVYWLCLCISVPVSGFLTVPGGGRPEKRSREMHVHSITLQRLEEKQASLARIV</sequence>